<feature type="region of interest" description="Disordered" evidence="2">
    <location>
        <begin position="45"/>
        <end position="112"/>
    </location>
</feature>
<comment type="subcellular location">
    <subcellularLocation>
        <location evidence="1">Virion</location>
    </subcellularLocation>
</comment>
<proteinExistence type="predicted"/>
<dbReference type="Proteomes" id="UP001164718">
    <property type="component" value="Chromosome"/>
</dbReference>
<gene>
    <name evidence="4" type="ORF">OE104_05855</name>
</gene>
<evidence type="ECO:0000256" key="2">
    <source>
        <dbReference type="SAM" id="MobiDB-lite"/>
    </source>
</evidence>
<dbReference type="NCBIfam" id="TIGR01554">
    <property type="entry name" value="major_cap_HK97"/>
    <property type="match status" value="1"/>
</dbReference>
<keyword evidence="5" id="KW-1185">Reference proteome</keyword>
<feature type="compositionally biased region" description="Acidic residues" evidence="2">
    <location>
        <begin position="59"/>
        <end position="94"/>
    </location>
</feature>
<dbReference type="SUPFAM" id="SSF56563">
    <property type="entry name" value="Major capsid protein gp5"/>
    <property type="match status" value="1"/>
</dbReference>
<dbReference type="AlphaFoldDB" id="A0A9E8LWH2"/>
<evidence type="ECO:0000256" key="1">
    <source>
        <dbReference type="ARBA" id="ARBA00004328"/>
    </source>
</evidence>
<accession>A0A9E8LWH2</accession>
<evidence type="ECO:0000313" key="4">
    <source>
        <dbReference type="EMBL" id="WAA10836.1"/>
    </source>
</evidence>
<protein>
    <submittedName>
        <fullName evidence="4">Phage major capsid protein</fullName>
    </submittedName>
</protein>
<dbReference type="KEGG" id="faf:OE104_05855"/>
<dbReference type="Pfam" id="PF05065">
    <property type="entry name" value="Phage_capsid"/>
    <property type="match status" value="1"/>
</dbReference>
<dbReference type="RefSeq" id="WP_275418640.1">
    <property type="nucleotide sequence ID" value="NZ_CP106878.1"/>
</dbReference>
<dbReference type="InterPro" id="IPR054612">
    <property type="entry name" value="Phage_capsid-like_C"/>
</dbReference>
<dbReference type="InterPro" id="IPR024455">
    <property type="entry name" value="Phage_capsid"/>
</dbReference>
<feature type="domain" description="Phage capsid-like C-terminal" evidence="3">
    <location>
        <begin position="164"/>
        <end position="436"/>
    </location>
</feature>
<reference evidence="4" key="1">
    <citation type="submission" date="2022-09" db="EMBL/GenBank/DDBJ databases">
        <title>Complete Genomes of Fervidibacillus albus and Fervidibacillus halotolerans isolated from tidal flat sediments.</title>
        <authorList>
            <person name="Kwon K.K."/>
            <person name="Yang S.-H."/>
            <person name="Park M.J."/>
            <person name="Oh H.-M."/>
        </authorList>
    </citation>
    <scope>NUCLEOTIDE SEQUENCE</scope>
    <source>
        <strain evidence="4">MEBiC13591</strain>
    </source>
</reference>
<organism evidence="4 5">
    <name type="scientific">Fervidibacillus albus</name>
    <dbReference type="NCBI Taxonomy" id="2980026"/>
    <lineage>
        <taxon>Bacteria</taxon>
        <taxon>Bacillati</taxon>
        <taxon>Bacillota</taxon>
        <taxon>Bacilli</taxon>
        <taxon>Bacillales</taxon>
        <taxon>Bacillaceae</taxon>
        <taxon>Fervidibacillus</taxon>
    </lineage>
</organism>
<name>A0A9E8LWH2_9BACI</name>
<evidence type="ECO:0000259" key="3">
    <source>
        <dbReference type="Pfam" id="PF05065"/>
    </source>
</evidence>
<feature type="compositionally biased region" description="Basic and acidic residues" evidence="2">
    <location>
        <begin position="95"/>
        <end position="111"/>
    </location>
</feature>
<dbReference type="EMBL" id="CP106878">
    <property type="protein sequence ID" value="WAA10836.1"/>
    <property type="molecule type" value="Genomic_DNA"/>
</dbReference>
<evidence type="ECO:0000313" key="5">
    <source>
        <dbReference type="Proteomes" id="UP001164718"/>
    </source>
</evidence>
<sequence length="453" mass="50414">MNKKLLLALQKRNKERLQELKIKLEKGEVRAEDLEEIQKEVDELTEQLKEIANQLPTMGDDEDGQDDGYEETGEDGQGDSENSDGEDRDGDPADDGSREGEQRSGITDEQRSAVMTAIAKGLSSRGRVSVKPNEQEIRRAFARFVVGQISEAEARSLGIEAGNGSVTIPEVIASEIITYAQEENLLRKYGSTHRTKGDVKYPVLVKKAEANIRKKERGSNDEISETDIEFDEILLDPAEFDALATVTKKLLKMSGAPIEEIVIEELKKAYVRKEINYMFKGNDVDNENPGALEKKAVAFYESEAIDPTAVDSQKLYQQLVKLKGQPVTEVLKRSMWVVNRAALTVLEGMTDTTGRPLLYEAPNGIGYKLLGHNLDFTDAADGTDPTKPVFYFGDFKSFHIQDVIGAMELQKLVEKYAGTNKVGFQIYNLLDGQLIYSPLEPTVYRYEVGASQG</sequence>